<dbReference type="SMART" id="SM00913">
    <property type="entry name" value="IBN_N"/>
    <property type="match status" value="1"/>
</dbReference>
<evidence type="ECO:0000256" key="3">
    <source>
        <dbReference type="ARBA" id="ARBA00022448"/>
    </source>
</evidence>
<organism evidence="10 11">
    <name type="scientific">Stichopus japonicus</name>
    <name type="common">Sea cucumber</name>
    <dbReference type="NCBI Taxonomy" id="307972"/>
    <lineage>
        <taxon>Eukaryota</taxon>
        <taxon>Metazoa</taxon>
        <taxon>Echinodermata</taxon>
        <taxon>Eleutherozoa</taxon>
        <taxon>Echinozoa</taxon>
        <taxon>Holothuroidea</taxon>
        <taxon>Aspidochirotacea</taxon>
        <taxon>Aspidochirotida</taxon>
        <taxon>Stichopodidae</taxon>
        <taxon>Apostichopus</taxon>
    </lineage>
</organism>
<dbReference type="InterPro" id="IPR016024">
    <property type="entry name" value="ARM-type_fold"/>
</dbReference>
<keyword evidence="6" id="KW-0653">Protein transport</keyword>
<evidence type="ECO:0000256" key="7">
    <source>
        <dbReference type="ARBA" id="ARBA00023242"/>
    </source>
</evidence>
<dbReference type="GO" id="GO:0031267">
    <property type="term" value="F:small GTPase binding"/>
    <property type="evidence" value="ECO:0007669"/>
    <property type="project" value="InterPro"/>
</dbReference>
<feature type="compositionally biased region" description="Acidic residues" evidence="8">
    <location>
        <begin position="658"/>
        <end position="667"/>
    </location>
</feature>
<dbReference type="InterPro" id="IPR057672">
    <property type="entry name" value="TPR_IPO4/5"/>
</dbReference>
<dbReference type="GO" id="GO:0006606">
    <property type="term" value="P:protein import into nucleus"/>
    <property type="evidence" value="ECO:0007669"/>
    <property type="project" value="InterPro"/>
</dbReference>
<dbReference type="STRING" id="307972.A0A2G8K605"/>
<keyword evidence="5" id="KW-0677">Repeat</keyword>
<keyword evidence="3" id="KW-0813">Transport</keyword>
<evidence type="ECO:0000313" key="11">
    <source>
        <dbReference type="Proteomes" id="UP000230750"/>
    </source>
</evidence>
<proteinExistence type="predicted"/>
<dbReference type="GO" id="GO:0005737">
    <property type="term" value="C:cytoplasm"/>
    <property type="evidence" value="ECO:0007669"/>
    <property type="project" value="UniProtKB-SubCell"/>
</dbReference>
<accession>A0A2G8K605</accession>
<evidence type="ECO:0000256" key="2">
    <source>
        <dbReference type="ARBA" id="ARBA00004496"/>
    </source>
</evidence>
<reference evidence="10 11" key="1">
    <citation type="journal article" date="2017" name="PLoS Biol.">
        <title>The sea cucumber genome provides insights into morphological evolution and visceral regeneration.</title>
        <authorList>
            <person name="Zhang X."/>
            <person name="Sun L."/>
            <person name="Yuan J."/>
            <person name="Sun Y."/>
            <person name="Gao Y."/>
            <person name="Zhang L."/>
            <person name="Li S."/>
            <person name="Dai H."/>
            <person name="Hamel J.F."/>
            <person name="Liu C."/>
            <person name="Yu Y."/>
            <person name="Liu S."/>
            <person name="Lin W."/>
            <person name="Guo K."/>
            <person name="Jin S."/>
            <person name="Xu P."/>
            <person name="Storey K.B."/>
            <person name="Huan P."/>
            <person name="Zhang T."/>
            <person name="Zhou Y."/>
            <person name="Zhang J."/>
            <person name="Lin C."/>
            <person name="Li X."/>
            <person name="Xing L."/>
            <person name="Huo D."/>
            <person name="Sun M."/>
            <person name="Wang L."/>
            <person name="Mercier A."/>
            <person name="Li F."/>
            <person name="Yang H."/>
            <person name="Xiang J."/>
        </authorList>
    </citation>
    <scope>NUCLEOTIDE SEQUENCE [LARGE SCALE GENOMIC DNA]</scope>
    <source>
        <strain evidence="10">Shaxun</strain>
        <tissue evidence="10">Muscle</tissue>
    </source>
</reference>
<dbReference type="InterPro" id="IPR058584">
    <property type="entry name" value="IMB1_TNPO1-like_TPR"/>
</dbReference>
<dbReference type="InterPro" id="IPR011989">
    <property type="entry name" value="ARM-like"/>
</dbReference>
<dbReference type="PROSITE" id="PS50166">
    <property type="entry name" value="IMPORTIN_B_NT"/>
    <property type="match status" value="1"/>
</dbReference>
<keyword evidence="11" id="KW-1185">Reference proteome</keyword>
<evidence type="ECO:0000256" key="4">
    <source>
        <dbReference type="ARBA" id="ARBA00022490"/>
    </source>
</evidence>
<feature type="region of interest" description="Disordered" evidence="8">
    <location>
        <begin position="646"/>
        <end position="667"/>
    </location>
</feature>
<dbReference type="Proteomes" id="UP000230750">
    <property type="component" value="Unassembled WGS sequence"/>
</dbReference>
<dbReference type="Pfam" id="PF03810">
    <property type="entry name" value="IBN_N"/>
    <property type="match status" value="1"/>
</dbReference>
<feature type="domain" description="Importin N-terminal" evidence="9">
    <location>
        <begin position="29"/>
        <end position="95"/>
    </location>
</feature>
<protein>
    <recommendedName>
        <fullName evidence="9">Importin N-terminal domain-containing protein</fullName>
    </recommendedName>
</protein>
<dbReference type="OrthoDB" id="7862313at2759"/>
<dbReference type="PANTHER" id="PTHR10527">
    <property type="entry name" value="IMPORTIN BETA"/>
    <property type="match status" value="1"/>
</dbReference>
<dbReference type="AlphaFoldDB" id="A0A2G8K605"/>
<evidence type="ECO:0000256" key="5">
    <source>
        <dbReference type="ARBA" id="ARBA00022737"/>
    </source>
</evidence>
<dbReference type="SUPFAM" id="SSF48371">
    <property type="entry name" value="ARM repeat"/>
    <property type="match status" value="2"/>
</dbReference>
<evidence type="ECO:0000256" key="1">
    <source>
        <dbReference type="ARBA" id="ARBA00004123"/>
    </source>
</evidence>
<dbReference type="Pfam" id="PF25780">
    <property type="entry name" value="TPR_IPO5"/>
    <property type="match status" value="1"/>
</dbReference>
<dbReference type="Pfam" id="PF25574">
    <property type="entry name" value="TPR_IMB1"/>
    <property type="match status" value="1"/>
</dbReference>
<dbReference type="EMBL" id="MRZV01000852">
    <property type="protein sequence ID" value="PIK43402.1"/>
    <property type="molecule type" value="Genomic_DNA"/>
</dbReference>
<gene>
    <name evidence="10" type="ORF">BSL78_19733</name>
</gene>
<comment type="caution">
    <text evidence="10">The sequence shown here is derived from an EMBL/GenBank/DDBJ whole genome shotgun (WGS) entry which is preliminary data.</text>
</comment>
<comment type="subcellular location">
    <subcellularLocation>
        <location evidence="2">Cytoplasm</location>
    </subcellularLocation>
    <subcellularLocation>
        <location evidence="1">Nucleus</location>
    </subcellularLocation>
</comment>
<keyword evidence="4" id="KW-0963">Cytoplasm</keyword>
<dbReference type="InterPro" id="IPR040122">
    <property type="entry name" value="Importin_beta"/>
</dbReference>
<evidence type="ECO:0000259" key="9">
    <source>
        <dbReference type="PROSITE" id="PS50166"/>
    </source>
</evidence>
<evidence type="ECO:0000313" key="10">
    <source>
        <dbReference type="EMBL" id="PIK43402.1"/>
    </source>
</evidence>
<evidence type="ECO:0000256" key="6">
    <source>
        <dbReference type="ARBA" id="ARBA00022927"/>
    </source>
</evidence>
<dbReference type="InterPro" id="IPR001494">
    <property type="entry name" value="Importin-beta_N"/>
</dbReference>
<sequence>MAAPIGNTRPLEEILCKLLLPSNDAIQEGTIQLQQLSKDPQFVAELFNITQSSTNPQARQLSAVLLRRKIAKKWKTLTAGDQEKMKQMLLEMVMKEPERVVQNSLGQIIATIAKQELPAAKWPQLLQFLNSALTSSVSLEREISSHILSYVADTSGESLKPMFRDLFRMITNMLRDPESKFVPLNAIKTLTSLVVCVGSDEVNLFRQLIPPVIEVVPQLLAWNEDYGCDAMELFDELLESEVSVLAPYIKPLVQCCCEIASNASFGDNARVKALSCISWLIRLKKKAVLKNKMVVPLLKVLFPIMCDNAEDDDDDEDDEIETQKPSLVAVQVIDVMALNFPPEKLLPHIMKFIQPALQSQNPSERKAGLLSLAVLAEGCAEYIKQKHLKTFLLCICENISHDSTPVRHAALFALGQFSYHMQPDISKFHSELVPLLLNYLSQAVQDPVESNRKGLSRIYYALEMFCENLGKDLVPYLPTVMKQLLETLQTGTKVHHKGLAVSAIGAVAVAVETEMLPYFEATMSQLQVYLTASPASDHITLQSQAIDTLGVLARSVGQQHFYPLAADCIQYGMKLLNDAEDPDLRRCIYGLFASLSTILKGELTPHLETPLKYIFSSLQSVEGVVAHYNEDKSQMSYLLEDIEDEEEDLGAADNSRETDDDDDDDVEGYSIENAYLDEKEDACSALGEIALNTGIGFAKYYEISTTEVLKLLHFSAPNIRKAAAITTGQLQCMMGKVVISGEASVNSEEFLRNASEVLLRLVEIINDDDDKTVVMATLESFTDIFKSTGRLFGAQVALLSALMEAVKNVFQEKVKAYVCIVTCGSLSALQTAKERKTITRAGKTTMNRQSRTPCWWNMPVTFIPSVATTMGGDKFAPYLAGMLQLLFAKTKKSSSAADKSFATGMLSETMVAMETNLRPFVQHLFPVFIRLAGDEDDEVCNNAVFGLGVLAQYGGEQVHQHFPPLLQVLSAILSQNRGQQVVDNVCAAVCRMIASNSSLVPVDQVLPTLLDKLPLKKDVEENDTVYPCLAHLIQEGQSEAIANLPRILSLFVQVMKHQTISDGTRQIMVSTIKSVGSLHEQPFNLFVNSLTPDQKEYLTQVVNATG</sequence>
<keyword evidence="7" id="KW-0539">Nucleus</keyword>
<evidence type="ECO:0000256" key="8">
    <source>
        <dbReference type="SAM" id="MobiDB-lite"/>
    </source>
</evidence>
<name>A0A2G8K605_STIJA</name>
<dbReference type="Gene3D" id="1.25.10.10">
    <property type="entry name" value="Leucine-rich Repeat Variant"/>
    <property type="match status" value="1"/>
</dbReference>